<evidence type="ECO:0000313" key="2">
    <source>
        <dbReference type="Proteomes" id="UP000256424"/>
    </source>
</evidence>
<evidence type="ECO:0000313" key="1">
    <source>
        <dbReference type="EMBL" id="RDU72310.1"/>
    </source>
</evidence>
<dbReference type="Proteomes" id="UP000256424">
    <property type="component" value="Unassembled WGS sequence"/>
</dbReference>
<comment type="caution">
    <text evidence="1">The sequence shown here is derived from an EMBL/GenBank/DDBJ whole genome shotgun (WGS) entry which is preliminary data.</text>
</comment>
<protein>
    <submittedName>
        <fullName evidence="1">Uncharacterized protein</fullName>
    </submittedName>
</protein>
<proteinExistence type="predicted"/>
<dbReference type="RefSeq" id="WP_104762336.1">
    <property type="nucleotide sequence ID" value="NZ_FZPM01000003.1"/>
</dbReference>
<sequence>MIQPAHLQGLLSQIATSSNNKEINASLPMLLRILSKQDGGKYLVQLGKLVIETNSNKELAVGTNYWANVKQGKEGLIISDLIKQPAILQQLESSYLKLHTKDLRELLNESHASGKQIENLFKEFLLERLPLATTKQEFLELSNLLIALQNGVFSMVIQDDNGRDRLVQIKKQVDFLEFYSVFLHLGEISGLVMLEDSGITARLQVMSEKVKNILENHLHDLHGFDEIKIEVGQNTPLWDFSTLNTAYMLDLRG</sequence>
<accession>A0A3D8J506</accession>
<reference evidence="1 2" key="1">
    <citation type="submission" date="2018-04" db="EMBL/GenBank/DDBJ databases">
        <title>Novel Campyloabacter and Helicobacter Species and Strains.</title>
        <authorList>
            <person name="Mannion A.J."/>
            <person name="Shen Z."/>
            <person name="Fox J.G."/>
        </authorList>
    </citation>
    <scope>NUCLEOTIDE SEQUENCE [LARGE SCALE GENOMIC DNA]</scope>
    <source>
        <strain evidence="1 2">MIT 97-5075</strain>
    </source>
</reference>
<organism evidence="1 2">
    <name type="scientific">Helicobacter aurati</name>
    <dbReference type="NCBI Taxonomy" id="137778"/>
    <lineage>
        <taxon>Bacteria</taxon>
        <taxon>Pseudomonadati</taxon>
        <taxon>Campylobacterota</taxon>
        <taxon>Epsilonproteobacteria</taxon>
        <taxon>Campylobacterales</taxon>
        <taxon>Helicobacteraceae</taxon>
        <taxon>Helicobacter</taxon>
    </lineage>
</organism>
<name>A0A3D8J506_9HELI</name>
<dbReference type="AlphaFoldDB" id="A0A3D8J506"/>
<dbReference type="EMBL" id="NXLW01000008">
    <property type="protein sequence ID" value="RDU72310.1"/>
    <property type="molecule type" value="Genomic_DNA"/>
</dbReference>
<keyword evidence="2" id="KW-1185">Reference proteome</keyword>
<dbReference type="OrthoDB" id="5329898at2"/>
<gene>
    <name evidence="1" type="ORF">CQA66_05395</name>
</gene>